<keyword evidence="1" id="KW-1133">Transmembrane helix</keyword>
<dbReference type="AlphaFoldDB" id="A0A7X9RW86"/>
<proteinExistence type="predicted"/>
<keyword evidence="3" id="KW-1185">Reference proteome</keyword>
<reference evidence="2 3" key="1">
    <citation type="submission" date="2020-04" db="EMBL/GenBank/DDBJ databases">
        <title>Flammeovirga sp. SR4, a novel species isolated from seawater.</title>
        <authorList>
            <person name="Wang X."/>
        </authorList>
    </citation>
    <scope>NUCLEOTIDE SEQUENCE [LARGE SCALE GENOMIC DNA]</scope>
    <source>
        <strain evidence="2 3">ATCC 23126</strain>
    </source>
</reference>
<evidence type="ECO:0000313" key="2">
    <source>
        <dbReference type="EMBL" id="NME69888.1"/>
    </source>
</evidence>
<protein>
    <submittedName>
        <fullName evidence="2">Uncharacterized protein</fullName>
    </submittedName>
</protein>
<evidence type="ECO:0000256" key="1">
    <source>
        <dbReference type="SAM" id="Phobius"/>
    </source>
</evidence>
<feature type="transmembrane region" description="Helical" evidence="1">
    <location>
        <begin position="56"/>
        <end position="75"/>
    </location>
</feature>
<organism evidence="2 3">
    <name type="scientific">Flammeovirga aprica JL-4</name>
    <dbReference type="NCBI Taxonomy" id="694437"/>
    <lineage>
        <taxon>Bacteria</taxon>
        <taxon>Pseudomonadati</taxon>
        <taxon>Bacteroidota</taxon>
        <taxon>Cytophagia</taxon>
        <taxon>Cytophagales</taxon>
        <taxon>Flammeovirgaceae</taxon>
        <taxon>Flammeovirga</taxon>
    </lineage>
</organism>
<gene>
    <name evidence="2" type="ORF">HHU12_18085</name>
</gene>
<comment type="caution">
    <text evidence="2">The sequence shown here is derived from an EMBL/GenBank/DDBJ whole genome shotgun (WGS) entry which is preliminary data.</text>
</comment>
<dbReference type="Proteomes" id="UP000576082">
    <property type="component" value="Unassembled WGS sequence"/>
</dbReference>
<keyword evidence="1" id="KW-0472">Membrane</keyword>
<evidence type="ECO:0000313" key="3">
    <source>
        <dbReference type="Proteomes" id="UP000576082"/>
    </source>
</evidence>
<accession>A0A7X9RW86</accession>
<sequence length="169" mass="19607">MLEKEDYSELIKHIKEGRKVKLSSSRILFGRIFTIIITTFVIALCSLYIVNHLDEAIHVPLITVSFCLLLIFLVLKISSFEIENHKIIVKNGFGKKEFKPEEIFTAKCFSFALADPFKQSYYTKLEFKKDGKFSTFYILNISTASDGFIEFPDILYMKIKNMYTEKTDA</sequence>
<dbReference type="EMBL" id="JABANE010000051">
    <property type="protein sequence ID" value="NME69888.1"/>
    <property type="molecule type" value="Genomic_DNA"/>
</dbReference>
<feature type="transmembrane region" description="Helical" evidence="1">
    <location>
        <begin position="28"/>
        <end position="50"/>
    </location>
</feature>
<dbReference type="RefSeq" id="WP_169658142.1">
    <property type="nucleotide sequence ID" value="NZ_JABANE010000051.1"/>
</dbReference>
<keyword evidence="1" id="KW-0812">Transmembrane</keyword>
<name>A0A7X9RW86_9BACT</name>